<dbReference type="Gene3D" id="2.60.120.260">
    <property type="entry name" value="Galactose-binding domain-like"/>
    <property type="match status" value="2"/>
</dbReference>
<dbReference type="Pfam" id="PF18962">
    <property type="entry name" value="Por_Secre_tail"/>
    <property type="match status" value="1"/>
</dbReference>
<dbReference type="InterPro" id="IPR003305">
    <property type="entry name" value="CenC_carb-bd"/>
</dbReference>
<organism evidence="6 7">
    <name type="scientific">Sediminitomix flava</name>
    <dbReference type="NCBI Taxonomy" id="379075"/>
    <lineage>
        <taxon>Bacteria</taxon>
        <taxon>Pseudomonadati</taxon>
        <taxon>Bacteroidota</taxon>
        <taxon>Cytophagia</taxon>
        <taxon>Cytophagales</taxon>
        <taxon>Flammeovirgaceae</taxon>
        <taxon>Sediminitomix</taxon>
    </lineage>
</organism>
<accession>A0A315YYX8</accession>
<protein>
    <submittedName>
        <fullName evidence="6">Putative secreted protein (Por secretion system target)</fullName>
    </submittedName>
</protein>
<feature type="chain" id="PRO_5016237600" evidence="4">
    <location>
        <begin position="22"/>
        <end position="1100"/>
    </location>
</feature>
<dbReference type="CDD" id="cd04080">
    <property type="entry name" value="CBM6_cellulase-like"/>
    <property type="match status" value="1"/>
</dbReference>
<evidence type="ECO:0000313" key="6">
    <source>
        <dbReference type="EMBL" id="PWJ34970.1"/>
    </source>
</evidence>
<dbReference type="GO" id="GO:0010411">
    <property type="term" value="P:xyloglucan metabolic process"/>
    <property type="evidence" value="ECO:0007669"/>
    <property type="project" value="TreeGrafter"/>
</dbReference>
<gene>
    <name evidence="6" type="ORF">BC781_11011</name>
</gene>
<evidence type="ECO:0000256" key="4">
    <source>
        <dbReference type="SAM" id="SignalP"/>
    </source>
</evidence>
<dbReference type="SMART" id="SM00606">
    <property type="entry name" value="CBD_IV"/>
    <property type="match status" value="1"/>
</dbReference>
<keyword evidence="1 4" id="KW-0732">Signal</keyword>
<keyword evidence="2" id="KW-0378">Hydrolase</keyword>
<dbReference type="SUPFAM" id="SSF49785">
    <property type="entry name" value="Galactose-binding domain-like"/>
    <property type="match status" value="1"/>
</dbReference>
<proteinExistence type="predicted"/>
<evidence type="ECO:0000256" key="1">
    <source>
        <dbReference type="ARBA" id="ARBA00022729"/>
    </source>
</evidence>
<dbReference type="NCBIfam" id="TIGR04183">
    <property type="entry name" value="Por_Secre_tail"/>
    <property type="match status" value="1"/>
</dbReference>
<dbReference type="RefSeq" id="WP_109622709.1">
    <property type="nucleotide sequence ID" value="NZ_QGDO01000010.1"/>
</dbReference>
<dbReference type="OrthoDB" id="610388at2"/>
<dbReference type="PANTHER" id="PTHR43739">
    <property type="entry name" value="XYLOGLUCANASE (EUROFUNG)"/>
    <property type="match status" value="1"/>
</dbReference>
<reference evidence="6 7" key="1">
    <citation type="submission" date="2018-03" db="EMBL/GenBank/DDBJ databases">
        <title>Genomic Encyclopedia of Archaeal and Bacterial Type Strains, Phase II (KMG-II): from individual species to whole genera.</title>
        <authorList>
            <person name="Goeker M."/>
        </authorList>
    </citation>
    <scope>NUCLEOTIDE SEQUENCE [LARGE SCALE GENOMIC DNA]</scope>
    <source>
        <strain evidence="6 7">DSM 28229</strain>
    </source>
</reference>
<dbReference type="InterPro" id="IPR005084">
    <property type="entry name" value="CBM6"/>
</dbReference>
<dbReference type="InterPro" id="IPR015943">
    <property type="entry name" value="WD40/YVTN_repeat-like_dom_sf"/>
</dbReference>
<evidence type="ECO:0000256" key="3">
    <source>
        <dbReference type="SAM" id="MobiDB-lite"/>
    </source>
</evidence>
<dbReference type="InterPro" id="IPR008979">
    <property type="entry name" value="Galactose-bd-like_sf"/>
</dbReference>
<dbReference type="Gene3D" id="2.130.10.10">
    <property type="entry name" value="YVTN repeat-like/Quinoprotein amine dehydrogenase"/>
    <property type="match status" value="2"/>
</dbReference>
<feature type="signal peptide" evidence="4">
    <location>
        <begin position="1"/>
        <end position="21"/>
    </location>
</feature>
<dbReference type="GO" id="GO:0030246">
    <property type="term" value="F:carbohydrate binding"/>
    <property type="evidence" value="ECO:0007669"/>
    <property type="project" value="InterPro"/>
</dbReference>
<dbReference type="Proteomes" id="UP000245535">
    <property type="component" value="Unassembled WGS sequence"/>
</dbReference>
<dbReference type="EMBL" id="QGDO01000010">
    <property type="protein sequence ID" value="PWJ34970.1"/>
    <property type="molecule type" value="Genomic_DNA"/>
</dbReference>
<dbReference type="InterPro" id="IPR026444">
    <property type="entry name" value="Secre_tail"/>
</dbReference>
<dbReference type="Pfam" id="PF02018">
    <property type="entry name" value="CBM_4_9"/>
    <property type="match status" value="1"/>
</dbReference>
<dbReference type="PANTHER" id="PTHR43739:SF5">
    <property type="entry name" value="EXO-ALPHA-SIALIDASE"/>
    <property type="match status" value="1"/>
</dbReference>
<sequence>MKQKLVSICIALWFSTFSLFAQEETYTWDNVIVGGGGYVTGIVIHPTEVGLMYMRTDIGGIFRWEESDNRWVPLFGWVSPDEDNLYGVDGIALDQNNPDIIYATLGKYPTDAGGIYKSYDRGIHWEKLREDTFASNMKYREVGENIAVDPNNSNVVYCGTRINGLIRSTNAGSNWSTISSVPTGYVGDPSNYWDFDNNPIGIRSIVIDPSSTISGRSRNIYAAVWSDGVYHSNNGGDSFYKMAGSPSNVIRVENAPGNIVYATTEDGIYKYNGSWQKLAVNPTGYTMFNGIDVDPNNSNNLIASTGTQLWWQKQYISSDAGVSWKELDAFNGTMTVHDATWHSIDLGFYQAATAAIIFDPHKSGRVYSTDWYQVWRTENIWETPSHWYNDVKGHEEIVVLALCTPHEGVALFSGQGDVVGFRHDNQNELPTKRLTDKAECTGIDYCETNPAHFALVSASDWYGANTEIFTSNDYGDNFTAVNVPNGALNGKIAMASNDPNKLVYVFGNSQPYYSTDGGNSWQLSSGGPSTALTTTYMYQYDDPLVSDRTEPNTFYLLDRPNGTLYKSTNGGQSWFVHHNSDLPSSSNYGNLGIGWGDDNNLMGVSLWTDGLWLSNNAGTSFFKINYFSNARMFSFGKAKDGNNIPSIYVYGIHNGQWGVYRSDDFGTNWQRINDDLSYVGNSPTMMKADRQTFGKVYVGTNGSGLFYGEISGSGPDPVGQQPYDGYPIPIPGKVEAEKYDLGGSGEAYNDSDSGNNGGAFRTDDVDIENSSQGGYNIGWTSAGEWLEYTVNVSTAGNYQLEASVASGIGGTKSFEVQIGSTSHQFDFTDASGWQSWQTLNASGIYLNSGQQILRVNILTAGINLDYLNLQQESSSNCSTNFITNPGFETGDLSPWTGWNNGIESNQAHLNSGTYGVGTWWGGRVEQLVNGLEANQQYYLTVWARNLEGGKEGSISVSGYGGAALSTTINSTNWEQYVIGFVTGTGQTSALIRLDAPSNAMSVADDLWLGCGSSNARVSKSVTVESSSEIILAPNPAENEVSVLGLQSEGTIQIYSLEGELYKEVDVSPSAKVNIQDLPSGIYIMTILTSGLTNHHRLVVK</sequence>
<dbReference type="AlphaFoldDB" id="A0A315YYX8"/>
<feature type="domain" description="CBM6" evidence="5">
    <location>
        <begin position="732"/>
        <end position="870"/>
    </location>
</feature>
<dbReference type="GO" id="GO:0016798">
    <property type="term" value="F:hydrolase activity, acting on glycosyl bonds"/>
    <property type="evidence" value="ECO:0007669"/>
    <property type="project" value="InterPro"/>
</dbReference>
<dbReference type="PROSITE" id="PS51175">
    <property type="entry name" value="CBM6"/>
    <property type="match status" value="1"/>
</dbReference>
<evidence type="ECO:0000313" key="7">
    <source>
        <dbReference type="Proteomes" id="UP000245535"/>
    </source>
</evidence>
<dbReference type="InterPro" id="IPR052025">
    <property type="entry name" value="Xyloglucanase_GH74"/>
</dbReference>
<name>A0A315YYX8_SEDFL</name>
<dbReference type="InterPro" id="IPR006584">
    <property type="entry name" value="Cellulose-bd_IV"/>
</dbReference>
<evidence type="ECO:0000259" key="5">
    <source>
        <dbReference type="PROSITE" id="PS51175"/>
    </source>
</evidence>
<keyword evidence="7" id="KW-1185">Reference proteome</keyword>
<dbReference type="Pfam" id="PF03422">
    <property type="entry name" value="CBM_6"/>
    <property type="match status" value="1"/>
</dbReference>
<dbReference type="SUPFAM" id="SSF110296">
    <property type="entry name" value="Oligoxyloglucan reducing end-specific cellobiohydrolase"/>
    <property type="match status" value="2"/>
</dbReference>
<feature type="region of interest" description="Disordered" evidence="3">
    <location>
        <begin position="741"/>
        <end position="765"/>
    </location>
</feature>
<evidence type="ECO:0000256" key="2">
    <source>
        <dbReference type="ARBA" id="ARBA00022801"/>
    </source>
</evidence>
<comment type="caution">
    <text evidence="6">The sequence shown here is derived from an EMBL/GenBank/DDBJ whole genome shotgun (WGS) entry which is preliminary data.</text>
</comment>